<dbReference type="InterPro" id="IPR050389">
    <property type="entry name" value="LysR-type_TF"/>
</dbReference>
<keyword evidence="3" id="KW-0238">DNA-binding</keyword>
<dbReference type="OrthoDB" id="528082at2"/>
<keyword evidence="7" id="KW-1185">Reference proteome</keyword>
<proteinExistence type="inferred from homology"/>
<dbReference type="SUPFAM" id="SSF53850">
    <property type="entry name" value="Periplasmic binding protein-like II"/>
    <property type="match status" value="1"/>
</dbReference>
<dbReference type="Gene3D" id="1.10.10.10">
    <property type="entry name" value="Winged helix-like DNA-binding domain superfamily/Winged helix DNA-binding domain"/>
    <property type="match status" value="1"/>
</dbReference>
<feature type="domain" description="HTH lysR-type" evidence="5">
    <location>
        <begin position="10"/>
        <end position="67"/>
    </location>
</feature>
<dbReference type="InterPro" id="IPR036390">
    <property type="entry name" value="WH_DNA-bd_sf"/>
</dbReference>
<dbReference type="GO" id="GO:0003677">
    <property type="term" value="F:DNA binding"/>
    <property type="evidence" value="ECO:0007669"/>
    <property type="project" value="UniProtKB-KW"/>
</dbReference>
<evidence type="ECO:0000259" key="5">
    <source>
        <dbReference type="PROSITE" id="PS50931"/>
    </source>
</evidence>
<keyword evidence="2" id="KW-0805">Transcription regulation</keyword>
<keyword evidence="4" id="KW-0804">Transcription</keyword>
<protein>
    <submittedName>
        <fullName evidence="6">LysR family transcriptional regulator</fullName>
    </submittedName>
</protein>
<dbReference type="GO" id="GO:0003700">
    <property type="term" value="F:DNA-binding transcription factor activity"/>
    <property type="evidence" value="ECO:0007669"/>
    <property type="project" value="InterPro"/>
</dbReference>
<evidence type="ECO:0000256" key="4">
    <source>
        <dbReference type="ARBA" id="ARBA00023163"/>
    </source>
</evidence>
<name>A0A085TRN7_9RHOB</name>
<dbReference type="RefSeq" id="WP_038148722.1">
    <property type="nucleotide sequence ID" value="NZ_AQRC01000021.1"/>
</dbReference>
<dbReference type="AlphaFoldDB" id="A0A085TRN7"/>
<evidence type="ECO:0000256" key="2">
    <source>
        <dbReference type="ARBA" id="ARBA00023015"/>
    </source>
</evidence>
<dbReference type="Pfam" id="PF00126">
    <property type="entry name" value="HTH_1"/>
    <property type="match status" value="1"/>
</dbReference>
<gene>
    <name evidence="6" type="ORF">DW2_18099</name>
</gene>
<dbReference type="PANTHER" id="PTHR30118">
    <property type="entry name" value="HTH-TYPE TRANSCRIPTIONAL REGULATOR LEUO-RELATED"/>
    <property type="match status" value="1"/>
</dbReference>
<dbReference type="EMBL" id="AQRC01000021">
    <property type="protein sequence ID" value="KFE33384.1"/>
    <property type="molecule type" value="Genomic_DNA"/>
</dbReference>
<organism evidence="6 7">
    <name type="scientific">Thioclava atlantica</name>
    <dbReference type="NCBI Taxonomy" id="1317124"/>
    <lineage>
        <taxon>Bacteria</taxon>
        <taxon>Pseudomonadati</taxon>
        <taxon>Pseudomonadota</taxon>
        <taxon>Alphaproteobacteria</taxon>
        <taxon>Rhodobacterales</taxon>
        <taxon>Paracoccaceae</taxon>
        <taxon>Thioclava</taxon>
    </lineage>
</organism>
<evidence type="ECO:0000313" key="7">
    <source>
        <dbReference type="Proteomes" id="UP000028607"/>
    </source>
</evidence>
<dbReference type="CDD" id="cd08417">
    <property type="entry name" value="PBP2_Nitroaromatics_like"/>
    <property type="match status" value="1"/>
</dbReference>
<dbReference type="InterPro" id="IPR000847">
    <property type="entry name" value="LysR_HTH_N"/>
</dbReference>
<dbReference type="STRING" id="1317124.DW2_18099"/>
<dbReference type="Proteomes" id="UP000028607">
    <property type="component" value="Unassembled WGS sequence"/>
</dbReference>
<dbReference type="SUPFAM" id="SSF46785">
    <property type="entry name" value="Winged helix' DNA-binding domain"/>
    <property type="match status" value="1"/>
</dbReference>
<dbReference type="Gene3D" id="3.40.190.10">
    <property type="entry name" value="Periplasmic binding protein-like II"/>
    <property type="match status" value="2"/>
</dbReference>
<evidence type="ECO:0000313" key="6">
    <source>
        <dbReference type="EMBL" id="KFE33384.1"/>
    </source>
</evidence>
<reference evidence="6 7" key="2">
    <citation type="journal article" date="2015" name="Antonie Van Leeuwenhoek">
        <title>Thioclava indica sp. nov., isolated from surface seawater of the Indian Ocean.</title>
        <authorList>
            <person name="Liu Y."/>
            <person name="Lai Q."/>
            <person name="Du J."/>
            <person name="Xu H."/>
            <person name="Jiang L."/>
            <person name="Shao Z."/>
        </authorList>
    </citation>
    <scope>NUCLEOTIDE SEQUENCE [LARGE SCALE GENOMIC DNA]</scope>
    <source>
        <strain evidence="6 7">13D2W-2</strain>
    </source>
</reference>
<dbReference type="PANTHER" id="PTHR30118:SF15">
    <property type="entry name" value="TRANSCRIPTIONAL REGULATORY PROTEIN"/>
    <property type="match status" value="1"/>
</dbReference>
<dbReference type="InterPro" id="IPR036388">
    <property type="entry name" value="WH-like_DNA-bd_sf"/>
</dbReference>
<dbReference type="eggNOG" id="COG0583">
    <property type="taxonomic scope" value="Bacteria"/>
</dbReference>
<evidence type="ECO:0000256" key="1">
    <source>
        <dbReference type="ARBA" id="ARBA00009437"/>
    </source>
</evidence>
<dbReference type="InterPro" id="IPR005119">
    <property type="entry name" value="LysR_subst-bd"/>
</dbReference>
<dbReference type="PROSITE" id="PS50931">
    <property type="entry name" value="HTH_LYSR"/>
    <property type="match status" value="1"/>
</dbReference>
<reference evidence="7" key="1">
    <citation type="submission" date="2013-04" db="EMBL/GenBank/DDBJ databases">
        <title>Thioclava sp. 13D2W-2 Genome Sequencing.</title>
        <authorList>
            <person name="Lai Q."/>
            <person name="Li G."/>
            <person name="Shao Z."/>
        </authorList>
    </citation>
    <scope>NUCLEOTIDE SEQUENCE [LARGE SCALE GENOMIC DNA]</scope>
    <source>
        <strain evidence="7">13D2W-2</strain>
    </source>
</reference>
<comment type="similarity">
    <text evidence="1">Belongs to the LysR transcriptional regulatory family.</text>
</comment>
<sequence>MPDQTNLRRFDLNLLVIFQAILSQGSVAGAAEAVGLSPSAVSHALARLRVMFNDELFRRSPNGLEPTERALEVGLEIGEGLHHISTAIDMQQRFDPSKSDRVFTMQIADYVSGMVLAPLAQRLERDAPGISVNVIPFGTGADATRKLSDVQIMFAPEASLSAAIRTRRLLDDRFLVVMRQGHPAAREELTVERYAGLRHARISPAAIGTTLIDDALARRGLQRRQVLTVPSWFDLPQIIETTDLVAVVPSEWLKADSRLAALVARELPMSEVGFSVDLRWDARSDRDPGQKWFRDAICKIFADVIQSER</sequence>
<dbReference type="Pfam" id="PF03466">
    <property type="entry name" value="LysR_substrate"/>
    <property type="match status" value="1"/>
</dbReference>
<dbReference type="PATRIC" id="fig|1317124.6.peg.3640"/>
<dbReference type="InterPro" id="IPR037402">
    <property type="entry name" value="YidZ_PBP2"/>
</dbReference>
<accession>A0A085TRN7</accession>
<evidence type="ECO:0000256" key="3">
    <source>
        <dbReference type="ARBA" id="ARBA00023125"/>
    </source>
</evidence>
<comment type="caution">
    <text evidence="6">The sequence shown here is derived from an EMBL/GenBank/DDBJ whole genome shotgun (WGS) entry which is preliminary data.</text>
</comment>